<dbReference type="FunFam" id="1.20.1250.20:FF:000064">
    <property type="entry name" value="MFS allantoate transporter"/>
    <property type="match status" value="1"/>
</dbReference>
<dbReference type="InterPro" id="IPR020846">
    <property type="entry name" value="MFS_dom"/>
</dbReference>
<evidence type="ECO:0000256" key="6">
    <source>
        <dbReference type="ARBA" id="ARBA00037968"/>
    </source>
</evidence>
<feature type="transmembrane region" description="Helical" evidence="8">
    <location>
        <begin position="195"/>
        <end position="216"/>
    </location>
</feature>
<dbReference type="InterPro" id="IPR036259">
    <property type="entry name" value="MFS_trans_sf"/>
</dbReference>
<dbReference type="Pfam" id="PF07690">
    <property type="entry name" value="MFS_1"/>
    <property type="match status" value="1"/>
</dbReference>
<feature type="transmembrane region" description="Helical" evidence="8">
    <location>
        <begin position="102"/>
        <end position="120"/>
    </location>
</feature>
<evidence type="ECO:0000256" key="2">
    <source>
        <dbReference type="ARBA" id="ARBA00022448"/>
    </source>
</evidence>
<evidence type="ECO:0000313" key="11">
    <source>
        <dbReference type="Proteomes" id="UP000091956"/>
    </source>
</evidence>
<keyword evidence="2" id="KW-0813">Transport</keyword>
<comment type="subcellular location">
    <subcellularLocation>
        <location evidence="1">Membrane</location>
        <topology evidence="1">Multi-pass membrane protein</topology>
    </subcellularLocation>
</comment>
<keyword evidence="3 8" id="KW-0812">Transmembrane</keyword>
<dbReference type="GO" id="GO:0016020">
    <property type="term" value="C:membrane"/>
    <property type="evidence" value="ECO:0007669"/>
    <property type="project" value="UniProtKB-SubCell"/>
</dbReference>
<feature type="transmembrane region" description="Helical" evidence="8">
    <location>
        <begin position="421"/>
        <end position="443"/>
    </location>
</feature>
<protein>
    <recommendedName>
        <fullName evidence="9">Major facilitator superfamily (MFS) profile domain-containing protein</fullName>
    </recommendedName>
</protein>
<feature type="transmembrane region" description="Helical" evidence="8">
    <location>
        <begin position="455"/>
        <end position="477"/>
    </location>
</feature>
<feature type="transmembrane region" description="Helical" evidence="8">
    <location>
        <begin position="337"/>
        <end position="354"/>
    </location>
</feature>
<dbReference type="InterPro" id="IPR011701">
    <property type="entry name" value="MFS"/>
</dbReference>
<dbReference type="PROSITE" id="PS50850">
    <property type="entry name" value="MFS"/>
    <property type="match status" value="1"/>
</dbReference>
<dbReference type="CDD" id="cd17327">
    <property type="entry name" value="MFS_FEN2_like"/>
    <property type="match status" value="1"/>
</dbReference>
<dbReference type="PANTHER" id="PTHR43791:SF40">
    <property type="entry name" value="THIAMINE PATHWAY TRANSPORTER THI73"/>
    <property type="match status" value="1"/>
</dbReference>
<dbReference type="OrthoDB" id="6730379at2759"/>
<evidence type="ECO:0000256" key="4">
    <source>
        <dbReference type="ARBA" id="ARBA00022989"/>
    </source>
</evidence>
<dbReference type="Proteomes" id="UP000091956">
    <property type="component" value="Unassembled WGS sequence"/>
</dbReference>
<proteinExistence type="inferred from homology"/>
<reference evidence="10 11" key="1">
    <citation type="submission" date="2016-03" db="EMBL/GenBank/DDBJ databases">
        <title>Comparative genomics of Pseudogymnoascus destructans, the fungus causing white-nose syndrome of bats.</title>
        <authorList>
            <person name="Palmer J.M."/>
            <person name="Drees K.P."/>
            <person name="Foster J.T."/>
            <person name="Lindner D.L."/>
        </authorList>
    </citation>
    <scope>NUCLEOTIDE SEQUENCE [LARGE SCALE GENOMIC DNA]</scope>
    <source>
        <strain evidence="10 11">UAMH 10579</strain>
    </source>
</reference>
<feature type="transmembrane region" description="Helical" evidence="8">
    <location>
        <begin position="65"/>
        <end position="82"/>
    </location>
</feature>
<accession>A0A1B8GDZ7</accession>
<dbReference type="GO" id="GO:0022857">
    <property type="term" value="F:transmembrane transporter activity"/>
    <property type="evidence" value="ECO:0007669"/>
    <property type="project" value="InterPro"/>
</dbReference>
<evidence type="ECO:0000256" key="7">
    <source>
        <dbReference type="SAM" id="MobiDB-lite"/>
    </source>
</evidence>
<feature type="transmembrane region" description="Helical" evidence="8">
    <location>
        <begin position="387"/>
        <end position="409"/>
    </location>
</feature>
<keyword evidence="11" id="KW-1185">Reference proteome</keyword>
<gene>
    <name evidence="10" type="ORF">VE01_07153</name>
</gene>
<sequence length="517" mass="56415">MEASTMDEKKMSVPGDETTSIDGRSAHSPVEGSIESRDLDKAYLYLNHQSEAAETVDLKALRRKIDWWIVPIMFACYTLQFIDKVVINYAAVMGITKDLGLVGNNFSNVASAFFIAYLIAEVPNGYFLQKVPVAKWLAANVFLWGVATACTAAAFNYHSLLVARIFLGIFEASIAPCLMLISSQWYTKSEQAPRFSLWYCGLGVGQIIGGIVSFGFQHVEHSSLKGWQLMFIVLGVITSLVGVATYFILPDTPMKAKFLTEAEKVALLKHVSVNQTGIENHHFKLTHILEVLMDVQIWLMVILTVLISVSSGVITSYSSTLISNFGFSKPHSALLNMPGGIVSIVSTLVVGFGVRHTSNRWAWIVACCIPGILGGGLMSFAPKSNRAALLAGIYLVNAIVATLVVIYQWTVANCAGHTKRVVASALIAGSFSIGNIIGPQTFQAKDGPEFRPAKIIVLATQAAGAAVAVVLFGYYVWANKRKDRKEEAAGLSEGRDTEADAWNNKTDKENKSFRYVY</sequence>
<evidence type="ECO:0000256" key="3">
    <source>
        <dbReference type="ARBA" id="ARBA00022692"/>
    </source>
</evidence>
<reference evidence="11" key="2">
    <citation type="journal article" date="2018" name="Nat. Commun.">
        <title>Extreme sensitivity to ultraviolet light in the fungal pathogen causing white-nose syndrome of bats.</title>
        <authorList>
            <person name="Palmer J.M."/>
            <person name="Drees K.P."/>
            <person name="Foster J.T."/>
            <person name="Lindner D.L."/>
        </authorList>
    </citation>
    <scope>NUCLEOTIDE SEQUENCE [LARGE SCALE GENOMIC DNA]</scope>
    <source>
        <strain evidence="11">UAMH 10579</strain>
    </source>
</reference>
<dbReference type="SUPFAM" id="SSF103473">
    <property type="entry name" value="MFS general substrate transporter"/>
    <property type="match status" value="1"/>
</dbReference>
<evidence type="ECO:0000313" key="10">
    <source>
        <dbReference type="EMBL" id="OBT94055.1"/>
    </source>
</evidence>
<dbReference type="PANTHER" id="PTHR43791">
    <property type="entry name" value="PERMEASE-RELATED"/>
    <property type="match status" value="1"/>
</dbReference>
<feature type="compositionally biased region" description="Basic and acidic residues" evidence="7">
    <location>
        <begin position="1"/>
        <end position="11"/>
    </location>
</feature>
<evidence type="ECO:0000256" key="5">
    <source>
        <dbReference type="ARBA" id="ARBA00023136"/>
    </source>
</evidence>
<feature type="region of interest" description="Disordered" evidence="7">
    <location>
        <begin position="1"/>
        <end position="33"/>
    </location>
</feature>
<feature type="transmembrane region" description="Helical" evidence="8">
    <location>
        <begin position="297"/>
        <end position="317"/>
    </location>
</feature>
<feature type="transmembrane region" description="Helical" evidence="8">
    <location>
        <begin position="132"/>
        <end position="155"/>
    </location>
</feature>
<dbReference type="GeneID" id="28840539"/>
<comment type="similarity">
    <text evidence="6">Belongs to the major facilitator superfamily. Allantoate permease family.</text>
</comment>
<organism evidence="10 11">
    <name type="scientific">Pseudogymnoascus verrucosus</name>
    <dbReference type="NCBI Taxonomy" id="342668"/>
    <lineage>
        <taxon>Eukaryota</taxon>
        <taxon>Fungi</taxon>
        <taxon>Dikarya</taxon>
        <taxon>Ascomycota</taxon>
        <taxon>Pezizomycotina</taxon>
        <taxon>Leotiomycetes</taxon>
        <taxon>Thelebolales</taxon>
        <taxon>Thelebolaceae</taxon>
        <taxon>Pseudogymnoascus</taxon>
    </lineage>
</organism>
<evidence type="ECO:0000259" key="9">
    <source>
        <dbReference type="PROSITE" id="PS50850"/>
    </source>
</evidence>
<dbReference type="Gene3D" id="1.20.1250.20">
    <property type="entry name" value="MFS general substrate transporter like domains"/>
    <property type="match status" value="2"/>
</dbReference>
<feature type="domain" description="Major facilitator superfamily (MFS) profile" evidence="9">
    <location>
        <begin position="69"/>
        <end position="480"/>
    </location>
</feature>
<dbReference type="AlphaFoldDB" id="A0A1B8GDZ7"/>
<evidence type="ECO:0000256" key="8">
    <source>
        <dbReference type="SAM" id="Phobius"/>
    </source>
</evidence>
<dbReference type="EMBL" id="KV460247">
    <property type="protein sequence ID" value="OBT94055.1"/>
    <property type="molecule type" value="Genomic_DNA"/>
</dbReference>
<feature type="transmembrane region" description="Helical" evidence="8">
    <location>
        <begin position="161"/>
        <end position="183"/>
    </location>
</feature>
<name>A0A1B8GDZ7_9PEZI</name>
<feature type="transmembrane region" description="Helical" evidence="8">
    <location>
        <begin position="361"/>
        <end position="381"/>
    </location>
</feature>
<evidence type="ECO:0000256" key="1">
    <source>
        <dbReference type="ARBA" id="ARBA00004141"/>
    </source>
</evidence>
<feature type="transmembrane region" description="Helical" evidence="8">
    <location>
        <begin position="228"/>
        <end position="249"/>
    </location>
</feature>
<keyword evidence="5 8" id="KW-0472">Membrane</keyword>
<dbReference type="RefSeq" id="XP_018127788.1">
    <property type="nucleotide sequence ID" value="XM_018276588.2"/>
</dbReference>
<keyword evidence="4 8" id="KW-1133">Transmembrane helix</keyword>